<keyword evidence="4 12" id="KW-0547">Nucleotide-binding</keyword>
<comment type="catalytic activity">
    <reaction evidence="10 12">
        <text>ATP + H2O = ADP + phosphate + H(+)</text>
        <dbReference type="Rhea" id="RHEA:13065"/>
        <dbReference type="ChEBI" id="CHEBI:15377"/>
        <dbReference type="ChEBI" id="CHEBI:15378"/>
        <dbReference type="ChEBI" id="CHEBI:30616"/>
        <dbReference type="ChEBI" id="CHEBI:43474"/>
        <dbReference type="ChEBI" id="CHEBI:456216"/>
        <dbReference type="EC" id="5.6.2.3"/>
    </reaction>
</comment>
<keyword evidence="7 12" id="KW-0067">ATP-binding</keyword>
<dbReference type="InterPro" id="IPR007694">
    <property type="entry name" value="DNA_helicase_DnaB-like_C"/>
</dbReference>
<dbReference type="PANTHER" id="PTHR30153">
    <property type="entry name" value="REPLICATIVE DNA HELICASE DNAB"/>
    <property type="match status" value="1"/>
</dbReference>
<dbReference type="GO" id="GO:0005524">
    <property type="term" value="F:ATP binding"/>
    <property type="evidence" value="ECO:0007669"/>
    <property type="project" value="UniProtKB-UniRule"/>
</dbReference>
<evidence type="ECO:0000313" key="14">
    <source>
        <dbReference type="EMBL" id="QPC84657.1"/>
    </source>
</evidence>
<evidence type="ECO:0000256" key="4">
    <source>
        <dbReference type="ARBA" id="ARBA00022741"/>
    </source>
</evidence>
<evidence type="ECO:0000256" key="9">
    <source>
        <dbReference type="ARBA" id="ARBA00023235"/>
    </source>
</evidence>
<dbReference type="CDD" id="cd00984">
    <property type="entry name" value="DnaB_C"/>
    <property type="match status" value="1"/>
</dbReference>
<dbReference type="GO" id="GO:1990077">
    <property type="term" value="C:primosome complex"/>
    <property type="evidence" value="ECO:0007669"/>
    <property type="project" value="UniProtKB-UniRule"/>
</dbReference>
<keyword evidence="3 12" id="KW-0235">DNA replication</keyword>
<protein>
    <recommendedName>
        <fullName evidence="11 12">Replicative DNA helicase</fullName>
        <ecNumber evidence="11 12">5.6.2.3</ecNumber>
    </recommendedName>
</protein>
<dbReference type="NCBIfam" id="TIGR00665">
    <property type="entry name" value="DnaB"/>
    <property type="match status" value="1"/>
</dbReference>
<dbReference type="AlphaFoldDB" id="A0A7S8IGF9"/>
<dbReference type="PROSITE" id="PS51199">
    <property type="entry name" value="SF4_HELICASE"/>
    <property type="match status" value="1"/>
</dbReference>
<dbReference type="RefSeq" id="WP_195172720.1">
    <property type="nucleotide sequence ID" value="NZ_CP062983.1"/>
</dbReference>
<dbReference type="FunFam" id="1.10.860.10:FF:000001">
    <property type="entry name" value="Replicative DNA helicase"/>
    <property type="match status" value="1"/>
</dbReference>
<organism evidence="14 15">
    <name type="scientific">Phototrophicus methaneseepsis</name>
    <dbReference type="NCBI Taxonomy" id="2710758"/>
    <lineage>
        <taxon>Bacteria</taxon>
        <taxon>Bacillati</taxon>
        <taxon>Chloroflexota</taxon>
        <taxon>Candidatus Thermofontia</taxon>
        <taxon>Phototrophicales</taxon>
        <taxon>Phototrophicaceae</taxon>
        <taxon>Phototrophicus</taxon>
    </lineage>
</organism>
<keyword evidence="9" id="KW-0413">Isomerase</keyword>
<sequence>MSMPLTTDPGAPFSQQAEEAVVGAVLLDPSSFVNVSAFLHSEDFFLLRHNYIWAAMSRLSERNDAIDLLTVAEELDNYSQLEAIGGQAYLIQLTNNTPTSVYAEVYGHIVERTAIRRRLMEAADQIKQLALDEEKNIDHVISDAEAQLFSVSDMQMKRDFVPMWEALSAYYDRIEELLQNQGQALGVPSGFKDLDQLLGGFQRSDLIVFAGRPGMGKTSFLLTTAMNAARVGARVAIFTMEMGVEQMVQRMVAMETGINVQKLRLAQLTAQEAARFTEAVGRISNFPIFIDDTPAMSPLEMRTKCRRLAHEHGLDLVMVDYMQLMNAGRGYENNRVQEISFISRNLKEIAREFNIPLISAAQLSRAVEQRQDKRPVLSDLRESGSIEQDSDIVMFLYRDEVYNEATEFPNQADILVSKHRNGPTGTIQLYFEKRLTKFMDASVHRVDLSDLE</sequence>
<evidence type="ECO:0000256" key="10">
    <source>
        <dbReference type="ARBA" id="ARBA00048954"/>
    </source>
</evidence>
<dbReference type="GO" id="GO:0016787">
    <property type="term" value="F:hydrolase activity"/>
    <property type="evidence" value="ECO:0007669"/>
    <property type="project" value="UniProtKB-KW"/>
</dbReference>
<dbReference type="EMBL" id="CP062983">
    <property type="protein sequence ID" value="QPC84657.1"/>
    <property type="molecule type" value="Genomic_DNA"/>
</dbReference>
<dbReference type="KEGG" id="pmet:G4Y79_09850"/>
<dbReference type="GO" id="GO:0043139">
    <property type="term" value="F:5'-3' DNA helicase activity"/>
    <property type="evidence" value="ECO:0007669"/>
    <property type="project" value="UniProtKB-EC"/>
</dbReference>
<dbReference type="PANTHER" id="PTHR30153:SF2">
    <property type="entry name" value="REPLICATIVE DNA HELICASE"/>
    <property type="match status" value="1"/>
</dbReference>
<evidence type="ECO:0000256" key="11">
    <source>
        <dbReference type="NCBIfam" id="TIGR00665"/>
    </source>
</evidence>
<dbReference type="Proteomes" id="UP000594468">
    <property type="component" value="Chromosome"/>
</dbReference>
<keyword evidence="8 12" id="KW-0238">DNA-binding</keyword>
<dbReference type="InterPro" id="IPR007692">
    <property type="entry name" value="DNA_helicase_DnaB"/>
</dbReference>
<keyword evidence="5 12" id="KW-0378">Hydrolase</keyword>
<dbReference type="GO" id="GO:0005829">
    <property type="term" value="C:cytosol"/>
    <property type="evidence" value="ECO:0007669"/>
    <property type="project" value="TreeGrafter"/>
</dbReference>
<name>A0A7S8IGF9_9CHLR</name>
<comment type="function">
    <text evidence="12">The main replicative DNA helicase, it participates in initiation and elongation during chromosome replication. Travels ahead of the DNA replisome, separating dsDNA into templates for DNA synthesis. A processive ATP-dependent 5'-3' DNA helicase it has DNA-dependent ATPase activity.</text>
</comment>
<comment type="similarity">
    <text evidence="1 12">Belongs to the helicase family. DnaB subfamily.</text>
</comment>
<accession>A0A7S8IGF9</accession>
<gene>
    <name evidence="14" type="primary">dnaB</name>
    <name evidence="14" type="ORF">G4Y79_09850</name>
</gene>
<dbReference type="GO" id="GO:0006269">
    <property type="term" value="P:DNA replication, synthesis of primer"/>
    <property type="evidence" value="ECO:0007669"/>
    <property type="project" value="UniProtKB-UniRule"/>
</dbReference>
<evidence type="ECO:0000259" key="13">
    <source>
        <dbReference type="PROSITE" id="PS51199"/>
    </source>
</evidence>
<evidence type="ECO:0000256" key="2">
    <source>
        <dbReference type="ARBA" id="ARBA00022515"/>
    </source>
</evidence>
<dbReference type="Gene3D" id="1.10.860.10">
    <property type="entry name" value="DNAb Helicase, Chain A"/>
    <property type="match status" value="1"/>
</dbReference>
<dbReference type="Gene3D" id="3.40.50.300">
    <property type="entry name" value="P-loop containing nucleotide triphosphate hydrolases"/>
    <property type="match status" value="1"/>
</dbReference>
<feature type="domain" description="SF4 helicase" evidence="13">
    <location>
        <begin position="180"/>
        <end position="445"/>
    </location>
</feature>
<keyword evidence="2 12" id="KW-0639">Primosome</keyword>
<proteinExistence type="inferred from homology"/>
<dbReference type="EC" id="5.6.2.3" evidence="11 12"/>
<evidence type="ECO:0000256" key="5">
    <source>
        <dbReference type="ARBA" id="ARBA00022801"/>
    </source>
</evidence>
<keyword evidence="15" id="KW-1185">Reference proteome</keyword>
<evidence type="ECO:0000313" key="15">
    <source>
        <dbReference type="Proteomes" id="UP000594468"/>
    </source>
</evidence>
<dbReference type="InterPro" id="IPR036185">
    <property type="entry name" value="DNA_heli_DnaB-like_N_sf"/>
</dbReference>
<dbReference type="Pfam" id="PF03796">
    <property type="entry name" value="DnaB_C"/>
    <property type="match status" value="1"/>
</dbReference>
<dbReference type="SUPFAM" id="SSF48024">
    <property type="entry name" value="N-terminal domain of DnaB helicase"/>
    <property type="match status" value="1"/>
</dbReference>
<keyword evidence="6 12" id="KW-0347">Helicase</keyword>
<evidence type="ECO:0000256" key="12">
    <source>
        <dbReference type="RuleBase" id="RU362085"/>
    </source>
</evidence>
<dbReference type="SUPFAM" id="SSF52540">
    <property type="entry name" value="P-loop containing nucleoside triphosphate hydrolases"/>
    <property type="match status" value="1"/>
</dbReference>
<evidence type="ECO:0000256" key="3">
    <source>
        <dbReference type="ARBA" id="ARBA00022705"/>
    </source>
</evidence>
<dbReference type="InterPro" id="IPR007693">
    <property type="entry name" value="DNA_helicase_DnaB-like_N"/>
</dbReference>
<reference evidence="14 15" key="1">
    <citation type="submission" date="2020-02" db="EMBL/GenBank/DDBJ databases">
        <authorList>
            <person name="Zheng R.K."/>
            <person name="Sun C.M."/>
        </authorList>
    </citation>
    <scope>NUCLEOTIDE SEQUENCE [LARGE SCALE GENOMIC DNA]</scope>
    <source>
        <strain evidence="15">rifampicinis</strain>
    </source>
</reference>
<dbReference type="InterPro" id="IPR016136">
    <property type="entry name" value="DNA_helicase_N/primase_C"/>
</dbReference>
<evidence type="ECO:0000256" key="6">
    <source>
        <dbReference type="ARBA" id="ARBA00022806"/>
    </source>
</evidence>
<dbReference type="Pfam" id="PF00772">
    <property type="entry name" value="DnaB"/>
    <property type="match status" value="1"/>
</dbReference>
<dbReference type="GO" id="GO:0003677">
    <property type="term" value="F:DNA binding"/>
    <property type="evidence" value="ECO:0007669"/>
    <property type="project" value="UniProtKB-UniRule"/>
</dbReference>
<evidence type="ECO:0000256" key="7">
    <source>
        <dbReference type="ARBA" id="ARBA00022840"/>
    </source>
</evidence>
<dbReference type="InterPro" id="IPR027417">
    <property type="entry name" value="P-loop_NTPase"/>
</dbReference>
<evidence type="ECO:0000256" key="1">
    <source>
        <dbReference type="ARBA" id="ARBA00008428"/>
    </source>
</evidence>
<evidence type="ECO:0000256" key="8">
    <source>
        <dbReference type="ARBA" id="ARBA00023125"/>
    </source>
</evidence>